<evidence type="ECO:0000313" key="2">
    <source>
        <dbReference type="Proteomes" id="UP000324222"/>
    </source>
</evidence>
<reference evidence="1 2" key="1">
    <citation type="submission" date="2019-05" db="EMBL/GenBank/DDBJ databases">
        <title>Another draft genome of Portunus trituberculatus and its Hox gene families provides insights of decapod evolution.</title>
        <authorList>
            <person name="Jeong J.-H."/>
            <person name="Song I."/>
            <person name="Kim S."/>
            <person name="Choi T."/>
            <person name="Kim D."/>
            <person name="Ryu S."/>
            <person name="Kim W."/>
        </authorList>
    </citation>
    <scope>NUCLEOTIDE SEQUENCE [LARGE SCALE GENOMIC DNA]</scope>
    <source>
        <tissue evidence="1">Muscle</tissue>
    </source>
</reference>
<keyword evidence="2" id="KW-1185">Reference proteome</keyword>
<comment type="caution">
    <text evidence="1">The sequence shown here is derived from an EMBL/GenBank/DDBJ whole genome shotgun (WGS) entry which is preliminary data.</text>
</comment>
<sequence>MSETVHCCSALTVILVTRHLAGRGSHPCSVMVPLEREEAACVTTHCHRTCNHHISPQRRPSVPPSLTSRLLRPLLLHACLPASLGPPPSRIGPQACVGFGKRVIRVAGSRADARSGEELRDTAGSRE</sequence>
<dbReference type="Proteomes" id="UP000324222">
    <property type="component" value="Unassembled WGS sequence"/>
</dbReference>
<dbReference type="AlphaFoldDB" id="A0A5B7K8C8"/>
<organism evidence="1 2">
    <name type="scientific">Portunus trituberculatus</name>
    <name type="common">Swimming crab</name>
    <name type="synonym">Neptunus trituberculatus</name>
    <dbReference type="NCBI Taxonomy" id="210409"/>
    <lineage>
        <taxon>Eukaryota</taxon>
        <taxon>Metazoa</taxon>
        <taxon>Ecdysozoa</taxon>
        <taxon>Arthropoda</taxon>
        <taxon>Crustacea</taxon>
        <taxon>Multicrustacea</taxon>
        <taxon>Malacostraca</taxon>
        <taxon>Eumalacostraca</taxon>
        <taxon>Eucarida</taxon>
        <taxon>Decapoda</taxon>
        <taxon>Pleocyemata</taxon>
        <taxon>Brachyura</taxon>
        <taxon>Eubrachyura</taxon>
        <taxon>Portunoidea</taxon>
        <taxon>Portunidae</taxon>
        <taxon>Portuninae</taxon>
        <taxon>Portunus</taxon>
    </lineage>
</organism>
<protein>
    <submittedName>
        <fullName evidence="1">Uncharacterized protein</fullName>
    </submittedName>
</protein>
<proteinExistence type="predicted"/>
<gene>
    <name evidence="1" type="ORF">E2C01_098973</name>
</gene>
<evidence type="ECO:0000313" key="1">
    <source>
        <dbReference type="EMBL" id="MPD03340.1"/>
    </source>
</evidence>
<accession>A0A5B7K8C8</accession>
<dbReference type="EMBL" id="VSRR010135724">
    <property type="protein sequence ID" value="MPD03340.1"/>
    <property type="molecule type" value="Genomic_DNA"/>
</dbReference>
<name>A0A5B7K8C8_PORTR</name>